<protein>
    <submittedName>
        <fullName evidence="2">Uncharacterized protein</fullName>
    </submittedName>
</protein>
<keyword evidence="3" id="KW-1185">Reference proteome</keyword>
<evidence type="ECO:0000256" key="1">
    <source>
        <dbReference type="SAM" id="MobiDB-lite"/>
    </source>
</evidence>
<accession>A0ABN2VTS0</accession>
<proteinExistence type="predicted"/>
<evidence type="ECO:0000313" key="3">
    <source>
        <dbReference type="Proteomes" id="UP001500016"/>
    </source>
</evidence>
<organism evidence="2 3">
    <name type="scientific">Streptomyces albiaxialis</name>
    <dbReference type="NCBI Taxonomy" id="329523"/>
    <lineage>
        <taxon>Bacteria</taxon>
        <taxon>Bacillati</taxon>
        <taxon>Actinomycetota</taxon>
        <taxon>Actinomycetes</taxon>
        <taxon>Kitasatosporales</taxon>
        <taxon>Streptomycetaceae</taxon>
        <taxon>Streptomyces</taxon>
    </lineage>
</organism>
<name>A0ABN2VTS0_9ACTN</name>
<comment type="caution">
    <text evidence="2">The sequence shown here is derived from an EMBL/GenBank/DDBJ whole genome shotgun (WGS) entry which is preliminary data.</text>
</comment>
<reference evidence="2 3" key="1">
    <citation type="journal article" date="2019" name="Int. J. Syst. Evol. Microbiol.">
        <title>The Global Catalogue of Microorganisms (GCM) 10K type strain sequencing project: providing services to taxonomists for standard genome sequencing and annotation.</title>
        <authorList>
            <consortium name="The Broad Institute Genomics Platform"/>
            <consortium name="The Broad Institute Genome Sequencing Center for Infectious Disease"/>
            <person name="Wu L."/>
            <person name="Ma J."/>
        </authorList>
    </citation>
    <scope>NUCLEOTIDE SEQUENCE [LARGE SCALE GENOMIC DNA]</scope>
    <source>
        <strain evidence="2 3">JCM 15478</strain>
    </source>
</reference>
<evidence type="ECO:0000313" key="2">
    <source>
        <dbReference type="EMBL" id="GAA2070517.1"/>
    </source>
</evidence>
<dbReference type="EMBL" id="BAAAPE010000006">
    <property type="protein sequence ID" value="GAA2070517.1"/>
    <property type="molecule type" value="Genomic_DNA"/>
</dbReference>
<feature type="region of interest" description="Disordered" evidence="1">
    <location>
        <begin position="1"/>
        <end position="35"/>
    </location>
</feature>
<dbReference type="RefSeq" id="WP_344526525.1">
    <property type="nucleotide sequence ID" value="NZ_BAAAPE010000006.1"/>
</dbReference>
<dbReference type="Proteomes" id="UP001500016">
    <property type="component" value="Unassembled WGS sequence"/>
</dbReference>
<gene>
    <name evidence="2" type="ORF">GCM10009801_21310</name>
</gene>
<sequence>MAPPHNPYTRHVDPRGPSAIRQNSPPEDRSWRYDFPGESPRIRRFTGRALYVGGAEGERLRGELAEVTHQLLTWAAEQRSWRWPSEGQAP</sequence>